<comment type="cofactor">
    <cofactor evidence="1">
        <name>Mg(2+)</name>
        <dbReference type="ChEBI" id="CHEBI:18420"/>
    </cofactor>
</comment>
<gene>
    <name evidence="5" type="ORF">A3F54_05760</name>
</gene>
<dbReference type="PROSITE" id="PS00893">
    <property type="entry name" value="NUDIX_BOX"/>
    <property type="match status" value="1"/>
</dbReference>
<dbReference type="EMBL" id="MHKD01000013">
    <property type="protein sequence ID" value="OGY84582.1"/>
    <property type="molecule type" value="Genomic_DNA"/>
</dbReference>
<dbReference type="InterPro" id="IPR020084">
    <property type="entry name" value="NUDIX_hydrolase_CS"/>
</dbReference>
<dbReference type="InterPro" id="IPR000086">
    <property type="entry name" value="NUDIX_hydrolase_dom"/>
</dbReference>
<dbReference type="Proteomes" id="UP000176952">
    <property type="component" value="Unassembled WGS sequence"/>
</dbReference>
<dbReference type="GO" id="GO:0016787">
    <property type="term" value="F:hydrolase activity"/>
    <property type="evidence" value="ECO:0007669"/>
    <property type="project" value="UniProtKB-KW"/>
</dbReference>
<accession>A0A1G2B610</accession>
<evidence type="ECO:0000313" key="5">
    <source>
        <dbReference type="EMBL" id="OGY84582.1"/>
    </source>
</evidence>
<comment type="similarity">
    <text evidence="3">Belongs to the Nudix hydrolase family.</text>
</comment>
<reference evidence="5 6" key="1">
    <citation type="journal article" date="2016" name="Nat. Commun.">
        <title>Thousands of microbial genomes shed light on interconnected biogeochemical processes in an aquifer system.</title>
        <authorList>
            <person name="Anantharaman K."/>
            <person name="Brown C.T."/>
            <person name="Hug L.A."/>
            <person name="Sharon I."/>
            <person name="Castelle C.J."/>
            <person name="Probst A.J."/>
            <person name="Thomas B.C."/>
            <person name="Singh A."/>
            <person name="Wilkins M.J."/>
            <person name="Karaoz U."/>
            <person name="Brodie E.L."/>
            <person name="Williams K.H."/>
            <person name="Hubbard S.S."/>
            <person name="Banfield J.F."/>
        </authorList>
    </citation>
    <scope>NUCLEOTIDE SEQUENCE [LARGE SCALE GENOMIC DNA]</scope>
</reference>
<dbReference type="PANTHER" id="PTHR43046">
    <property type="entry name" value="GDP-MANNOSE MANNOSYL HYDROLASE"/>
    <property type="match status" value="1"/>
</dbReference>
<comment type="caution">
    <text evidence="5">The sequence shown here is derived from an EMBL/GenBank/DDBJ whole genome shotgun (WGS) entry which is preliminary data.</text>
</comment>
<dbReference type="PANTHER" id="PTHR43046:SF14">
    <property type="entry name" value="MUTT_NUDIX FAMILY PROTEIN"/>
    <property type="match status" value="1"/>
</dbReference>
<proteinExistence type="inferred from homology"/>
<evidence type="ECO:0000256" key="3">
    <source>
        <dbReference type="RuleBase" id="RU003476"/>
    </source>
</evidence>
<organism evidence="5 6">
    <name type="scientific">Candidatus Kerfeldbacteria bacterium RIFCSPHIGHO2_12_FULL_48_17</name>
    <dbReference type="NCBI Taxonomy" id="1798542"/>
    <lineage>
        <taxon>Bacteria</taxon>
        <taxon>Candidatus Kerfeldiibacteriota</taxon>
    </lineage>
</organism>
<dbReference type="Pfam" id="PF00293">
    <property type="entry name" value="NUDIX"/>
    <property type="match status" value="1"/>
</dbReference>
<dbReference type="STRING" id="1798542.A3F54_05760"/>
<dbReference type="InterPro" id="IPR015797">
    <property type="entry name" value="NUDIX_hydrolase-like_dom_sf"/>
</dbReference>
<dbReference type="PRINTS" id="PR00502">
    <property type="entry name" value="NUDIXFAMILY"/>
</dbReference>
<name>A0A1G2B610_9BACT</name>
<sequence>MKKSTKVVVTALIVNEKNQILLQQRFDPEDPVAHMKWEFPGGGVEYGESLEEALRREVKEESGLDIEIRQLIPTCESHIWDDPSEKTHVLFFCFVARMTGGILKPLDGEVHKAEWVDIKKAAEYDLLPGNKHFIELLPKYL</sequence>
<keyword evidence="2 3" id="KW-0378">Hydrolase</keyword>
<evidence type="ECO:0000256" key="1">
    <source>
        <dbReference type="ARBA" id="ARBA00001946"/>
    </source>
</evidence>
<dbReference type="AlphaFoldDB" id="A0A1G2B610"/>
<dbReference type="SUPFAM" id="SSF55811">
    <property type="entry name" value="Nudix"/>
    <property type="match status" value="1"/>
</dbReference>
<dbReference type="Gene3D" id="3.90.79.10">
    <property type="entry name" value="Nucleoside Triphosphate Pyrophosphohydrolase"/>
    <property type="match status" value="1"/>
</dbReference>
<feature type="domain" description="Nudix hydrolase" evidence="4">
    <location>
        <begin position="4"/>
        <end position="140"/>
    </location>
</feature>
<dbReference type="InterPro" id="IPR020476">
    <property type="entry name" value="Nudix_hydrolase"/>
</dbReference>
<dbReference type="PROSITE" id="PS51462">
    <property type="entry name" value="NUDIX"/>
    <property type="match status" value="1"/>
</dbReference>
<evidence type="ECO:0000313" key="6">
    <source>
        <dbReference type="Proteomes" id="UP000176952"/>
    </source>
</evidence>
<protein>
    <recommendedName>
        <fullName evidence="4">Nudix hydrolase domain-containing protein</fullName>
    </recommendedName>
</protein>
<dbReference type="CDD" id="cd02883">
    <property type="entry name" value="NUDIX_Hydrolase"/>
    <property type="match status" value="1"/>
</dbReference>
<evidence type="ECO:0000256" key="2">
    <source>
        <dbReference type="ARBA" id="ARBA00022801"/>
    </source>
</evidence>
<evidence type="ECO:0000259" key="4">
    <source>
        <dbReference type="PROSITE" id="PS51462"/>
    </source>
</evidence>